<feature type="region of interest" description="Disordered" evidence="2">
    <location>
        <begin position="1"/>
        <end position="25"/>
    </location>
</feature>
<protein>
    <submittedName>
        <fullName evidence="4">Type II/IV secretion system-related protein</fullName>
    </submittedName>
</protein>
<evidence type="ECO:0000313" key="5">
    <source>
        <dbReference type="Proteomes" id="UP000510888"/>
    </source>
</evidence>
<dbReference type="InterPro" id="IPR027417">
    <property type="entry name" value="P-loop_NTPase"/>
</dbReference>
<dbReference type="Proteomes" id="UP000510888">
    <property type="component" value="Chromosome 2"/>
</dbReference>
<reference evidence="4 5" key="1">
    <citation type="journal article" date="2020" name="Genes (Basel)">
        <title>Genomic Comparison of Insect Gut Symbionts from Divergent Burkholderia Subclades.</title>
        <authorList>
            <person name="Takeshita K."/>
            <person name="Kikuchi Y."/>
        </authorList>
    </citation>
    <scope>NUCLEOTIDE SEQUENCE [LARGE SCALE GENOMIC DNA]</scope>
    <source>
        <strain evidence="4 5">PGU16</strain>
    </source>
</reference>
<sequence>MSLRDQLKLQSGSTPFDTATAATAGNSAESIAARRAYQQLKMNVHEKIIDRVELDKLQRLTPEQTKRELAQLVERIVDEDKIPMNELERRRLAQDVHDEMFGLGPLEPLLADPTVSDILVNTPRHVYVERRGKLEHTDITFLDDAHLMKIIERIVSRVGRRIDESTPMVDARLPDGSRVNAIIPPSAIDGPLVSIRRFAVNPLKVDDMVKNQTFTPAMAQLLEALIKAKLNVLISGGTGSGKTTMLNLLSGFIPNDERIVTIEDAAELQLRQEHVLRLETRPPNIEGKGEISQRSLVKNALRMRPDRIVLGEVRGAEALDMLHAMNTGHEGSMATLHANTPRDALSRLENMVGMAGLTMPIKAMRQQIASAITVVVQASRLTDGRRKLMSISEITGMEGEIINMQEIFTFKRTGVAEDGTVKGYFCATGVRPKFADRLAAFGLALPDQMFDPSRRFEV</sequence>
<organism evidence="4 5">
    <name type="scientific">Paraburkholderia largidicola</name>
    <dbReference type="NCBI Taxonomy" id="3014751"/>
    <lineage>
        <taxon>Bacteria</taxon>
        <taxon>Pseudomonadati</taxon>
        <taxon>Pseudomonadota</taxon>
        <taxon>Betaproteobacteria</taxon>
        <taxon>Burkholderiales</taxon>
        <taxon>Burkholderiaceae</taxon>
        <taxon>Paraburkholderia</taxon>
    </lineage>
</organism>
<dbReference type="PANTHER" id="PTHR30486:SF15">
    <property type="entry name" value="TYPE II_IV SECRETION SYSTEM ATPASE"/>
    <property type="match status" value="1"/>
</dbReference>
<dbReference type="GO" id="GO:0016887">
    <property type="term" value="F:ATP hydrolysis activity"/>
    <property type="evidence" value="ECO:0007669"/>
    <property type="project" value="InterPro"/>
</dbReference>
<keyword evidence="5" id="KW-1185">Reference proteome</keyword>
<dbReference type="InterPro" id="IPR050921">
    <property type="entry name" value="T4SS_GSP_E_ATPase"/>
</dbReference>
<dbReference type="RefSeq" id="WP_180724419.1">
    <property type="nucleotide sequence ID" value="NZ_AP023175.1"/>
</dbReference>
<accession>A0A7I8BQ56</accession>
<feature type="compositionally biased region" description="Polar residues" evidence="2">
    <location>
        <begin position="8"/>
        <end position="25"/>
    </location>
</feature>
<name>A0A7I8BQ56_9BURK</name>
<evidence type="ECO:0000256" key="2">
    <source>
        <dbReference type="SAM" id="MobiDB-lite"/>
    </source>
</evidence>
<evidence type="ECO:0000259" key="3">
    <source>
        <dbReference type="Pfam" id="PF00437"/>
    </source>
</evidence>
<feature type="domain" description="Bacterial type II secretion system protein E" evidence="3">
    <location>
        <begin position="102"/>
        <end position="383"/>
    </location>
</feature>
<dbReference type="Pfam" id="PF00437">
    <property type="entry name" value="T2SSE"/>
    <property type="match status" value="1"/>
</dbReference>
<dbReference type="Gene3D" id="3.40.50.300">
    <property type="entry name" value="P-loop containing nucleotide triphosphate hydrolases"/>
    <property type="match status" value="1"/>
</dbReference>
<dbReference type="AlphaFoldDB" id="A0A7I8BQ56"/>
<dbReference type="CDD" id="cd01130">
    <property type="entry name" value="VirB11-like_ATPase"/>
    <property type="match status" value="1"/>
</dbReference>
<dbReference type="EMBL" id="AP023175">
    <property type="protein sequence ID" value="BCF90772.1"/>
    <property type="molecule type" value="Genomic_DNA"/>
</dbReference>
<dbReference type="SUPFAM" id="SSF52540">
    <property type="entry name" value="P-loop containing nucleoside triphosphate hydrolases"/>
    <property type="match status" value="1"/>
</dbReference>
<dbReference type="KEGG" id="plad:PPGU16_38390"/>
<dbReference type="PANTHER" id="PTHR30486">
    <property type="entry name" value="TWITCHING MOTILITY PROTEIN PILT"/>
    <property type="match status" value="1"/>
</dbReference>
<dbReference type="Gene3D" id="3.30.450.380">
    <property type="match status" value="1"/>
</dbReference>
<evidence type="ECO:0000256" key="1">
    <source>
        <dbReference type="ARBA" id="ARBA00006611"/>
    </source>
</evidence>
<proteinExistence type="inferred from homology"/>
<dbReference type="InterPro" id="IPR001482">
    <property type="entry name" value="T2SS/T4SS_dom"/>
</dbReference>
<evidence type="ECO:0000313" key="4">
    <source>
        <dbReference type="EMBL" id="BCF90772.1"/>
    </source>
</evidence>
<gene>
    <name evidence="4" type="ORF">PPGU16_38390</name>
</gene>
<comment type="similarity">
    <text evidence="1">Belongs to the GSP E family.</text>
</comment>